<dbReference type="InterPro" id="IPR056739">
    <property type="entry name" value="NfeD_membrane"/>
</dbReference>
<evidence type="ECO:0000259" key="9">
    <source>
        <dbReference type="Pfam" id="PF25145"/>
    </source>
</evidence>
<dbReference type="EMBL" id="UOEH01000047">
    <property type="protein sequence ID" value="VAV90756.1"/>
    <property type="molecule type" value="Genomic_DNA"/>
</dbReference>
<dbReference type="InterPro" id="IPR056738">
    <property type="entry name" value="NfeD1b_N"/>
</dbReference>
<dbReference type="CDD" id="cd07020">
    <property type="entry name" value="Clp_protease_NfeD_1"/>
    <property type="match status" value="1"/>
</dbReference>
<evidence type="ECO:0000313" key="10">
    <source>
        <dbReference type="EMBL" id="VAV90756.1"/>
    </source>
</evidence>
<dbReference type="PANTHER" id="PTHR33507:SF4">
    <property type="entry name" value="NODULATION COMPETITIVENESS PROTEIN NFED"/>
    <property type="match status" value="1"/>
</dbReference>
<dbReference type="SUPFAM" id="SSF52096">
    <property type="entry name" value="ClpP/crotonase"/>
    <property type="match status" value="1"/>
</dbReference>
<dbReference type="GO" id="GO:0006508">
    <property type="term" value="P:proteolysis"/>
    <property type="evidence" value="ECO:0007669"/>
    <property type="project" value="UniProtKB-KW"/>
</dbReference>
<sequence>MARFQRNSRQIRPADIFAGLFAIGAIMFGLSAFAQNAAAPAAKEGVILTLNGPVSPPAADYLAREIAAASDAGKELIIIEIDTPGGLMDSMKTIIKAILASETPVATYVSPQGARSASAGLYIMYSAHISAMAPATNTGAATPIEIGGAPSDKKPLEDKKPGDDASKATNPEPASGGKAAEESEDTRADAPEPLKDSTRDAAAPLSNDNAHRAKAINDSVAYIRALAEERGRNADWAESAVREAASVTANQALELGVIDLIADDIDDLLTQIDGRTVATAAGEKVIASADIKLERIEPTMVEKILGFIANPNVAVILMSLGTTGIIIEMWNPGSIFPGVVGIVSLALALYSFQVLPFNMLPLALMGIGAVLIVLEAYTPTFGVAGLTGLTLFGVGMYFLFPESLRVSPSVIGTILGVTGALLGLIFYALVASRSHGPMIGAEAIRKREGIVDEWDGKEGWVIVEGERWRARGDKPLRAGDRIRVVEVDGLVLVVKQAKAGGLLGGLQPSQA</sequence>
<dbReference type="InterPro" id="IPR012340">
    <property type="entry name" value="NA-bd_OB-fold"/>
</dbReference>
<dbReference type="PANTHER" id="PTHR33507">
    <property type="entry name" value="INNER MEMBRANE PROTEIN YBBJ"/>
    <property type="match status" value="1"/>
</dbReference>
<comment type="subcellular location">
    <subcellularLocation>
        <location evidence="1">Membrane</location>
        <topology evidence="1">Multi-pass membrane protein</topology>
    </subcellularLocation>
</comment>
<keyword evidence="10" id="KW-0378">Hydrolase</keyword>
<dbReference type="InterPro" id="IPR029045">
    <property type="entry name" value="ClpP/crotonase-like_dom_sf"/>
</dbReference>
<dbReference type="GO" id="GO:0008233">
    <property type="term" value="F:peptidase activity"/>
    <property type="evidence" value="ECO:0007669"/>
    <property type="project" value="UniProtKB-KW"/>
</dbReference>
<dbReference type="Gene3D" id="2.40.50.140">
    <property type="entry name" value="Nucleic acid-binding proteins"/>
    <property type="match status" value="1"/>
</dbReference>
<feature type="transmembrane region" description="Helical" evidence="6">
    <location>
        <begin position="406"/>
        <end position="430"/>
    </location>
</feature>
<evidence type="ECO:0000256" key="5">
    <source>
        <dbReference type="SAM" id="MobiDB-lite"/>
    </source>
</evidence>
<proteinExistence type="predicted"/>
<evidence type="ECO:0000259" key="8">
    <source>
        <dbReference type="Pfam" id="PF24961"/>
    </source>
</evidence>
<feature type="transmembrane region" description="Helical" evidence="6">
    <location>
        <begin position="358"/>
        <end position="374"/>
    </location>
</feature>
<name>A0A3B0RQ70_9ZZZZ</name>
<feature type="domain" description="NfeD1b N-terminal" evidence="9">
    <location>
        <begin position="58"/>
        <end position="154"/>
    </location>
</feature>
<feature type="transmembrane region" description="Helical" evidence="6">
    <location>
        <begin position="304"/>
        <end position="327"/>
    </location>
</feature>
<feature type="compositionally biased region" description="Basic and acidic residues" evidence="5">
    <location>
        <begin position="151"/>
        <end position="166"/>
    </location>
</feature>
<feature type="transmembrane region" description="Helical" evidence="6">
    <location>
        <begin position="334"/>
        <end position="352"/>
    </location>
</feature>
<feature type="transmembrane region" description="Helical" evidence="6">
    <location>
        <begin position="381"/>
        <end position="400"/>
    </location>
</feature>
<evidence type="ECO:0000256" key="2">
    <source>
        <dbReference type="ARBA" id="ARBA00022692"/>
    </source>
</evidence>
<feature type="region of interest" description="Disordered" evidence="5">
    <location>
        <begin position="142"/>
        <end position="210"/>
    </location>
</feature>
<dbReference type="InterPro" id="IPR002810">
    <property type="entry name" value="NfeD-like_C"/>
</dbReference>
<dbReference type="AlphaFoldDB" id="A0A3B0RQ70"/>
<dbReference type="GO" id="GO:0016020">
    <property type="term" value="C:membrane"/>
    <property type="evidence" value="ECO:0007669"/>
    <property type="project" value="UniProtKB-SubCell"/>
</dbReference>
<gene>
    <name evidence="10" type="ORF">MNBD_ALPHA05-968</name>
</gene>
<dbReference type="InterPro" id="IPR052165">
    <property type="entry name" value="Membrane_assoc_protease"/>
</dbReference>
<feature type="compositionally biased region" description="Basic and acidic residues" evidence="5">
    <location>
        <begin position="179"/>
        <end position="199"/>
    </location>
</feature>
<dbReference type="Pfam" id="PF24961">
    <property type="entry name" value="NfeD_membrane"/>
    <property type="match status" value="1"/>
</dbReference>
<reference evidence="10" key="1">
    <citation type="submission" date="2018-06" db="EMBL/GenBank/DDBJ databases">
        <authorList>
            <person name="Zhirakovskaya E."/>
        </authorList>
    </citation>
    <scope>NUCLEOTIDE SEQUENCE</scope>
</reference>
<dbReference type="Pfam" id="PF25145">
    <property type="entry name" value="NfeD1b_N"/>
    <property type="match status" value="1"/>
</dbReference>
<organism evidence="10">
    <name type="scientific">hydrothermal vent metagenome</name>
    <dbReference type="NCBI Taxonomy" id="652676"/>
    <lineage>
        <taxon>unclassified sequences</taxon>
        <taxon>metagenomes</taxon>
        <taxon>ecological metagenomes</taxon>
    </lineage>
</organism>
<keyword evidence="2 6" id="KW-0812">Transmembrane</keyword>
<evidence type="ECO:0000256" key="4">
    <source>
        <dbReference type="ARBA" id="ARBA00023136"/>
    </source>
</evidence>
<keyword evidence="4 6" id="KW-0472">Membrane</keyword>
<evidence type="ECO:0000259" key="7">
    <source>
        <dbReference type="Pfam" id="PF01957"/>
    </source>
</evidence>
<dbReference type="Pfam" id="PF01957">
    <property type="entry name" value="NfeD"/>
    <property type="match status" value="1"/>
</dbReference>
<evidence type="ECO:0000256" key="3">
    <source>
        <dbReference type="ARBA" id="ARBA00022989"/>
    </source>
</evidence>
<feature type="domain" description="NfeD integral membrane" evidence="8">
    <location>
        <begin position="312"/>
        <end position="426"/>
    </location>
</feature>
<accession>A0A3B0RQ70</accession>
<feature type="domain" description="NfeD-like C-terminal" evidence="7">
    <location>
        <begin position="444"/>
        <end position="495"/>
    </location>
</feature>
<protein>
    <submittedName>
        <fullName evidence="10">Membrane-bound ClpP-class protease associated with aq_911</fullName>
    </submittedName>
</protein>
<evidence type="ECO:0000256" key="6">
    <source>
        <dbReference type="SAM" id="Phobius"/>
    </source>
</evidence>
<keyword evidence="10" id="KW-0645">Protease</keyword>
<dbReference type="Gene3D" id="3.90.226.10">
    <property type="entry name" value="2-enoyl-CoA Hydratase, Chain A, domain 1"/>
    <property type="match status" value="1"/>
</dbReference>
<evidence type="ECO:0000256" key="1">
    <source>
        <dbReference type="ARBA" id="ARBA00004141"/>
    </source>
</evidence>
<dbReference type="SUPFAM" id="SSF141322">
    <property type="entry name" value="NfeD domain-like"/>
    <property type="match status" value="1"/>
</dbReference>
<keyword evidence="3 6" id="KW-1133">Transmembrane helix</keyword>